<evidence type="ECO:0000313" key="1">
    <source>
        <dbReference type="EMBL" id="KAI8003872.1"/>
    </source>
</evidence>
<reference evidence="1 2" key="1">
    <citation type="journal article" date="2022" name="Plant J.">
        <title>Chromosome-level genome of Camellia lanceoleosa provides a valuable resource for understanding genome evolution and self-incompatibility.</title>
        <authorList>
            <person name="Gong W."/>
            <person name="Xiao S."/>
            <person name="Wang L."/>
            <person name="Liao Z."/>
            <person name="Chang Y."/>
            <person name="Mo W."/>
            <person name="Hu G."/>
            <person name="Li W."/>
            <person name="Zhao G."/>
            <person name="Zhu H."/>
            <person name="Hu X."/>
            <person name="Ji K."/>
            <person name="Xiang X."/>
            <person name="Song Q."/>
            <person name="Yuan D."/>
            <person name="Jin S."/>
            <person name="Zhang L."/>
        </authorList>
    </citation>
    <scope>NUCLEOTIDE SEQUENCE [LARGE SCALE GENOMIC DNA]</scope>
    <source>
        <strain evidence="1">SQ_2022a</strain>
    </source>
</reference>
<sequence>MTIQGVDFSGDKWVIFGSDLLLDLDDGGGWVFWSSWWQWIARMKGDDNCCGGDRTMCNCGGKAGDGGEACGDVMVCGGLIYSNSMAVYVLTNLVTFLTHIWKLKLKHAVAIMNIKGGAAGIIGLVEAALIDAYFGHTGMLLITSVLYNIGLGLLVMSVPDRFFSKGVKSCPAGEKLCSSKLTASPFYWGLALIVLAKAGQGICLRALTFGKIKFKRGPPETKVIKFGFLKFEVRRRKVQDKRKRQKNIIRNTCNIVGTAGGITWLFVSSIFAPDWSLRFLISACVMAIGIAIFFIGYAFFSPPQLRASPLTNMLRVLLAAFLKRHLDSTEDQTPQGQGHNQNTPRGPKKRTTPIDHCR</sequence>
<gene>
    <name evidence="1" type="ORF">LOK49_LG08G02455</name>
</gene>
<dbReference type="Proteomes" id="UP001060215">
    <property type="component" value="Chromosome 9"/>
</dbReference>
<comment type="caution">
    <text evidence="1">The sequence shown here is derived from an EMBL/GenBank/DDBJ whole genome shotgun (WGS) entry which is preliminary data.</text>
</comment>
<accession>A0ACC0GRJ4</accession>
<protein>
    <submittedName>
        <fullName evidence="1">Protein NRT1/ PTR FAMILY 5.7</fullName>
    </submittedName>
</protein>
<name>A0ACC0GRJ4_9ERIC</name>
<keyword evidence="2" id="KW-1185">Reference proteome</keyword>
<dbReference type="EMBL" id="CM045766">
    <property type="protein sequence ID" value="KAI8003872.1"/>
    <property type="molecule type" value="Genomic_DNA"/>
</dbReference>
<organism evidence="1 2">
    <name type="scientific">Camellia lanceoleosa</name>
    <dbReference type="NCBI Taxonomy" id="1840588"/>
    <lineage>
        <taxon>Eukaryota</taxon>
        <taxon>Viridiplantae</taxon>
        <taxon>Streptophyta</taxon>
        <taxon>Embryophyta</taxon>
        <taxon>Tracheophyta</taxon>
        <taxon>Spermatophyta</taxon>
        <taxon>Magnoliopsida</taxon>
        <taxon>eudicotyledons</taxon>
        <taxon>Gunneridae</taxon>
        <taxon>Pentapetalae</taxon>
        <taxon>asterids</taxon>
        <taxon>Ericales</taxon>
        <taxon>Theaceae</taxon>
        <taxon>Camellia</taxon>
    </lineage>
</organism>
<evidence type="ECO:0000313" key="2">
    <source>
        <dbReference type="Proteomes" id="UP001060215"/>
    </source>
</evidence>
<proteinExistence type="predicted"/>